<dbReference type="EMBL" id="JBHZOL010000004">
    <property type="protein sequence ID" value="MFE4104741.1"/>
    <property type="molecule type" value="Genomic_DNA"/>
</dbReference>
<evidence type="ECO:0000313" key="1">
    <source>
        <dbReference type="EMBL" id="MFE4104741.1"/>
    </source>
</evidence>
<dbReference type="Proteomes" id="UP001600165">
    <property type="component" value="Unassembled WGS sequence"/>
</dbReference>
<name>A0ABW6I9B5_9CYAN</name>
<sequence length="71" mass="8341">MFRADPHYPRIILSFVYRGYQIQVEQEEANDQVIYSAWANYAVGCAVAVPIAYSRSETIRRAKLWVDRRCQ</sequence>
<keyword evidence="2" id="KW-1185">Reference proteome</keyword>
<dbReference type="RefSeq" id="WP_377960312.1">
    <property type="nucleotide sequence ID" value="NZ_JBHZOL010000004.1"/>
</dbReference>
<evidence type="ECO:0000313" key="2">
    <source>
        <dbReference type="Proteomes" id="UP001600165"/>
    </source>
</evidence>
<accession>A0ABW6I9B5</accession>
<comment type="caution">
    <text evidence="1">The sequence shown here is derived from an EMBL/GenBank/DDBJ whole genome shotgun (WGS) entry which is preliminary data.</text>
</comment>
<gene>
    <name evidence="1" type="ORF">ACFVKH_00535</name>
</gene>
<proteinExistence type="predicted"/>
<organism evidence="1 2">
    <name type="scientific">Almyronema epifaneia S1</name>
    <dbReference type="NCBI Taxonomy" id="2991925"/>
    <lineage>
        <taxon>Bacteria</taxon>
        <taxon>Bacillati</taxon>
        <taxon>Cyanobacteriota</taxon>
        <taxon>Cyanophyceae</taxon>
        <taxon>Nodosilineales</taxon>
        <taxon>Nodosilineaceae</taxon>
        <taxon>Almyronema</taxon>
        <taxon>Almyronema epifaneia</taxon>
    </lineage>
</organism>
<protein>
    <submittedName>
        <fullName evidence="1">Uncharacterized protein</fullName>
    </submittedName>
</protein>
<reference evidence="1 2" key="1">
    <citation type="submission" date="2024-10" db="EMBL/GenBank/DDBJ databases">
        <authorList>
            <person name="Ratan Roy A."/>
            <person name="Morales Sandoval P.H."/>
            <person name="De Los Santos Villalobos S."/>
            <person name="Chakraborty S."/>
            <person name="Mukherjee J."/>
        </authorList>
    </citation>
    <scope>NUCLEOTIDE SEQUENCE [LARGE SCALE GENOMIC DNA]</scope>
    <source>
        <strain evidence="1 2">S1</strain>
    </source>
</reference>